<dbReference type="SMR" id="G4YX57"/>
<organism evidence="2 3">
    <name type="scientific">Phytophthora sojae (strain P6497)</name>
    <name type="common">Soybean stem and root rot agent</name>
    <name type="synonym">Phytophthora megasperma f. sp. glycines</name>
    <dbReference type="NCBI Taxonomy" id="1094619"/>
    <lineage>
        <taxon>Eukaryota</taxon>
        <taxon>Sar</taxon>
        <taxon>Stramenopiles</taxon>
        <taxon>Oomycota</taxon>
        <taxon>Peronosporomycetes</taxon>
        <taxon>Peronosporales</taxon>
        <taxon>Peronosporaceae</taxon>
        <taxon>Phytophthora</taxon>
    </lineage>
</organism>
<dbReference type="InterPro" id="IPR036770">
    <property type="entry name" value="Ankyrin_rpt-contain_sf"/>
</dbReference>
<proteinExistence type="predicted"/>
<evidence type="ECO:0000313" key="3">
    <source>
        <dbReference type="Proteomes" id="UP000002640"/>
    </source>
</evidence>
<dbReference type="InterPro" id="IPR052050">
    <property type="entry name" value="SecEffector_AnkRepeat"/>
</dbReference>
<evidence type="ECO:0000313" key="2">
    <source>
        <dbReference type="EMBL" id="EGZ25625.1"/>
    </source>
</evidence>
<keyword evidence="3" id="KW-1185">Reference proteome</keyword>
<dbReference type="EMBL" id="JH159152">
    <property type="protein sequence ID" value="EGZ25625.1"/>
    <property type="molecule type" value="Genomic_DNA"/>
</dbReference>
<dbReference type="InterPro" id="IPR002110">
    <property type="entry name" value="Ankyrin_rpt"/>
</dbReference>
<accession>G4YX57</accession>
<dbReference type="AlphaFoldDB" id="G4YX57"/>
<sequence length="290" mass="32217">MPNRPNSGSARTPTDPKRPRASASQDQQDDPPPCPYPRLEAACLPPEVVAIPHILKQIDIFLMTEDEALIEAAKTGDAEWLEELLDDVGENSVIDAIVEASGCGHANCVEVLLEEYAFRNVKAYTCWENLLKAFEEAATNNHLEVLKVLLSKVTADSNRKGKLCGAAHGALLIAAERGFLDVLKYVVQYAKEHDDPLYELLFWDSTAMARAISGGQKVMMEYLLGLDEFSWDLLGAFVAAVDAGDNSLADRMYELYKLESRKEAFLFVWYVVDTLMLLSICTRLNTKTPN</sequence>
<dbReference type="SUPFAM" id="SSF48403">
    <property type="entry name" value="Ankyrin repeat"/>
    <property type="match status" value="1"/>
</dbReference>
<evidence type="ECO:0008006" key="4">
    <source>
        <dbReference type="Google" id="ProtNLM"/>
    </source>
</evidence>
<feature type="compositionally biased region" description="Polar residues" evidence="1">
    <location>
        <begin position="1"/>
        <end position="12"/>
    </location>
</feature>
<dbReference type="Pfam" id="PF12796">
    <property type="entry name" value="Ank_2"/>
    <property type="match status" value="1"/>
</dbReference>
<protein>
    <recommendedName>
        <fullName evidence="4">Ankyrin repeat-containing domain</fullName>
    </recommendedName>
</protein>
<dbReference type="PANTHER" id="PTHR46586:SF3">
    <property type="entry name" value="ANKYRIN REPEAT-CONTAINING PROTEIN"/>
    <property type="match status" value="1"/>
</dbReference>
<dbReference type="RefSeq" id="XP_009520913.1">
    <property type="nucleotide sequence ID" value="XM_009522618.1"/>
</dbReference>
<dbReference type="Gene3D" id="1.25.40.20">
    <property type="entry name" value="Ankyrin repeat-containing domain"/>
    <property type="match status" value="1"/>
</dbReference>
<dbReference type="GeneID" id="20638913"/>
<evidence type="ECO:0000256" key="1">
    <source>
        <dbReference type="SAM" id="MobiDB-lite"/>
    </source>
</evidence>
<gene>
    <name evidence="2" type="ORF">PHYSODRAFT_257858</name>
</gene>
<dbReference type="Proteomes" id="UP000002640">
    <property type="component" value="Unassembled WGS sequence"/>
</dbReference>
<dbReference type="PANTHER" id="PTHR46586">
    <property type="entry name" value="ANKYRIN REPEAT-CONTAINING PROTEIN"/>
    <property type="match status" value="1"/>
</dbReference>
<dbReference type="InParanoid" id="G4YX57"/>
<reference evidence="2 3" key="1">
    <citation type="journal article" date="2006" name="Science">
        <title>Phytophthora genome sequences uncover evolutionary origins and mechanisms of pathogenesis.</title>
        <authorList>
            <person name="Tyler B.M."/>
            <person name="Tripathy S."/>
            <person name="Zhang X."/>
            <person name="Dehal P."/>
            <person name="Jiang R.H."/>
            <person name="Aerts A."/>
            <person name="Arredondo F.D."/>
            <person name="Baxter L."/>
            <person name="Bensasson D."/>
            <person name="Beynon J.L."/>
            <person name="Chapman J."/>
            <person name="Damasceno C.M."/>
            <person name="Dorrance A.E."/>
            <person name="Dou D."/>
            <person name="Dickerman A.W."/>
            <person name="Dubchak I.L."/>
            <person name="Garbelotto M."/>
            <person name="Gijzen M."/>
            <person name="Gordon S.G."/>
            <person name="Govers F."/>
            <person name="Grunwald N.J."/>
            <person name="Huang W."/>
            <person name="Ivors K.L."/>
            <person name="Jones R.W."/>
            <person name="Kamoun S."/>
            <person name="Krampis K."/>
            <person name="Lamour K.H."/>
            <person name="Lee M.K."/>
            <person name="McDonald W.H."/>
            <person name="Medina M."/>
            <person name="Meijer H.J."/>
            <person name="Nordberg E.K."/>
            <person name="Maclean D.J."/>
            <person name="Ospina-Giraldo M.D."/>
            <person name="Morris P.F."/>
            <person name="Phuntumart V."/>
            <person name="Putnam N.H."/>
            <person name="Rash S."/>
            <person name="Rose J.K."/>
            <person name="Sakihama Y."/>
            <person name="Salamov A.A."/>
            <person name="Savidor A."/>
            <person name="Scheuring C.F."/>
            <person name="Smith B.M."/>
            <person name="Sobral B.W."/>
            <person name="Terry A."/>
            <person name="Torto-Alalibo T.A."/>
            <person name="Win J."/>
            <person name="Xu Z."/>
            <person name="Zhang H."/>
            <person name="Grigoriev I.V."/>
            <person name="Rokhsar D.S."/>
            <person name="Boore J.L."/>
        </authorList>
    </citation>
    <scope>NUCLEOTIDE SEQUENCE [LARGE SCALE GENOMIC DNA]</scope>
    <source>
        <strain evidence="2 3">P6497</strain>
    </source>
</reference>
<feature type="region of interest" description="Disordered" evidence="1">
    <location>
        <begin position="1"/>
        <end position="37"/>
    </location>
</feature>
<name>G4YX57_PHYSP</name>
<dbReference type="KEGG" id="psoj:PHYSODRAFT_257858"/>